<dbReference type="EMBL" id="JAWDGP010006684">
    <property type="protein sequence ID" value="KAK3736838.1"/>
    <property type="molecule type" value="Genomic_DNA"/>
</dbReference>
<name>A0AAE1CUC9_9GAST</name>
<feature type="region of interest" description="Disordered" evidence="2">
    <location>
        <begin position="227"/>
        <end position="248"/>
    </location>
</feature>
<dbReference type="InterPro" id="IPR049813">
    <property type="entry name" value="Elp-1-like_TD"/>
</dbReference>
<protein>
    <recommendedName>
        <fullName evidence="3">SPIN-DOC-like zinc-finger domain-containing protein</fullName>
    </recommendedName>
</protein>
<dbReference type="PANTHER" id="PTHR45913:SF9">
    <property type="entry name" value="GENERAL TRANSCRIPTION FACTOR II-I REPEAT DOMAIN-CONTAINING PROTEIN 2-LIKE-RELATED"/>
    <property type="match status" value="1"/>
</dbReference>
<dbReference type="AlphaFoldDB" id="A0AAE1CUC9"/>
<keyword evidence="1" id="KW-0175">Coiled coil</keyword>
<dbReference type="Proteomes" id="UP001283361">
    <property type="component" value="Unassembled WGS sequence"/>
</dbReference>
<evidence type="ECO:0000256" key="2">
    <source>
        <dbReference type="SAM" id="MobiDB-lite"/>
    </source>
</evidence>
<organism evidence="4 5">
    <name type="scientific">Elysia crispata</name>
    <name type="common">lettuce slug</name>
    <dbReference type="NCBI Taxonomy" id="231223"/>
    <lineage>
        <taxon>Eukaryota</taxon>
        <taxon>Metazoa</taxon>
        <taxon>Spiralia</taxon>
        <taxon>Lophotrochozoa</taxon>
        <taxon>Mollusca</taxon>
        <taxon>Gastropoda</taxon>
        <taxon>Heterobranchia</taxon>
        <taxon>Euthyneura</taxon>
        <taxon>Panpulmonata</taxon>
        <taxon>Sacoglossa</taxon>
        <taxon>Placobranchoidea</taxon>
        <taxon>Plakobranchidae</taxon>
        <taxon>Elysia</taxon>
    </lineage>
</organism>
<reference evidence="4" key="1">
    <citation type="journal article" date="2023" name="G3 (Bethesda)">
        <title>A reference genome for the long-term kleptoplast-retaining sea slug Elysia crispata morphotype clarki.</title>
        <authorList>
            <person name="Eastman K.E."/>
            <person name="Pendleton A.L."/>
            <person name="Shaikh M.A."/>
            <person name="Suttiyut T."/>
            <person name="Ogas R."/>
            <person name="Tomko P."/>
            <person name="Gavelis G."/>
            <person name="Widhalm J.R."/>
            <person name="Wisecaver J.H."/>
        </authorList>
    </citation>
    <scope>NUCLEOTIDE SEQUENCE</scope>
    <source>
        <strain evidence="4">ECLA1</strain>
    </source>
</reference>
<proteinExistence type="predicted"/>
<dbReference type="PANTHER" id="PTHR45913">
    <property type="entry name" value="EPM2A-INTERACTING PROTEIN 1"/>
    <property type="match status" value="1"/>
</dbReference>
<dbReference type="CDD" id="cd21931">
    <property type="entry name" value="TD_EMAP-like"/>
    <property type="match status" value="1"/>
</dbReference>
<evidence type="ECO:0000256" key="1">
    <source>
        <dbReference type="SAM" id="Coils"/>
    </source>
</evidence>
<feature type="domain" description="SPIN-DOC-like zinc-finger" evidence="3">
    <location>
        <begin position="18"/>
        <end position="76"/>
    </location>
</feature>
<sequence>MASVAKKRKVDSEGRRFQERWKLEYFFTEIRNSCVCLICHETVAVFKEFNIRRHYQTKHSNYDNLTGYERSETLKQLEAVLSAQQSFFTTARESHENATKASYDVATLIASHCIPFTEDGLLSHDKDDVVDRVAYLEKKLQTQEDEIVCLKSAMADVIRRLASVENSSHSNGAPTRSQARQSLNRPRSSMGLAGHTSSSSSSNRNHMNALENVNQMSHRHAPVLNAAASRGSKPGRPSSAHHQSMAKWSSLATAGEMANTSLTPTSATDGPIWIEWFVVGRGEGWAGSISTLINEIRRSSRDSVKSGRSSVTIVIEPDREGCMPTAPVTFYSFEALVNIVKAHPLLYESTADPFLMNIYSVDIFSILVVKDFIFED</sequence>
<feature type="compositionally biased region" description="Polar residues" evidence="2">
    <location>
        <begin position="165"/>
        <end position="187"/>
    </location>
</feature>
<keyword evidence="5" id="KW-1185">Reference proteome</keyword>
<evidence type="ECO:0000313" key="4">
    <source>
        <dbReference type="EMBL" id="KAK3736838.1"/>
    </source>
</evidence>
<dbReference type="InterPro" id="IPR040647">
    <property type="entry name" value="SPIN-DOC_Znf-C2H2"/>
</dbReference>
<comment type="caution">
    <text evidence="4">The sequence shown here is derived from an EMBL/GenBank/DDBJ whole genome shotgun (WGS) entry which is preliminary data.</text>
</comment>
<evidence type="ECO:0000259" key="3">
    <source>
        <dbReference type="Pfam" id="PF18658"/>
    </source>
</evidence>
<feature type="region of interest" description="Disordered" evidence="2">
    <location>
        <begin position="165"/>
        <end position="205"/>
    </location>
</feature>
<evidence type="ECO:0000313" key="5">
    <source>
        <dbReference type="Proteomes" id="UP001283361"/>
    </source>
</evidence>
<gene>
    <name evidence="4" type="ORF">RRG08_000588</name>
</gene>
<feature type="coiled-coil region" evidence="1">
    <location>
        <begin position="126"/>
        <end position="153"/>
    </location>
</feature>
<dbReference type="Pfam" id="PF18658">
    <property type="entry name" value="zf-C2H2_12"/>
    <property type="match status" value="1"/>
</dbReference>
<accession>A0AAE1CUC9</accession>